<protein>
    <submittedName>
        <fullName evidence="1">Type VI secretion system baseplate subunit TssF</fullName>
    </submittedName>
</protein>
<dbReference type="PANTHER" id="PTHR35370:SF4">
    <property type="entry name" value="TYPE VI SECRETION SYSTEM BASEPLATE SUBUNIT TSSF"/>
    <property type="match status" value="1"/>
</dbReference>
<organism evidence="1 2">
    <name type="scientific">Xenorhabdus anantnagensis</name>
    <dbReference type="NCBI Taxonomy" id="3025875"/>
    <lineage>
        <taxon>Bacteria</taxon>
        <taxon>Pseudomonadati</taxon>
        <taxon>Pseudomonadota</taxon>
        <taxon>Gammaproteobacteria</taxon>
        <taxon>Enterobacterales</taxon>
        <taxon>Morganellaceae</taxon>
        <taxon>Xenorhabdus</taxon>
    </lineage>
</organism>
<dbReference type="Pfam" id="PF05947">
    <property type="entry name" value="T6SS_TssF"/>
    <property type="match status" value="1"/>
</dbReference>
<gene>
    <name evidence="1" type="ORF">PSI14_15455</name>
</gene>
<evidence type="ECO:0000313" key="1">
    <source>
        <dbReference type="EMBL" id="MDC9598206.1"/>
    </source>
</evidence>
<reference evidence="1 2" key="1">
    <citation type="submission" date="2023-02" db="EMBL/GenBank/DDBJ databases">
        <title>Entomopathogenic bacteria.</title>
        <authorList>
            <person name="Machado R.A."/>
        </authorList>
    </citation>
    <scope>NUCLEOTIDE SEQUENCE [LARGE SCALE GENOMIC DNA]</scope>
    <source>
        <strain evidence="1 2">XENO-2</strain>
    </source>
</reference>
<sequence>MKNTKESLYLEELAYMRERAKLMAEEFPHLAGFLNTPHDPDVERLLEGFALLSSNLRSTIEDSYPEITHEMLGRIWVLPGYIRLTISTCSGGQIIQQRELGHSGLTRVATKN</sequence>
<dbReference type="InterPro" id="IPR010272">
    <property type="entry name" value="T6SS_TssF"/>
</dbReference>
<accession>A0ABT5LWW7</accession>
<dbReference type="Proteomes" id="UP001220225">
    <property type="component" value="Unassembled WGS sequence"/>
</dbReference>
<evidence type="ECO:0000313" key="2">
    <source>
        <dbReference type="Proteomes" id="UP001220225"/>
    </source>
</evidence>
<keyword evidence="2" id="KW-1185">Reference proteome</keyword>
<dbReference type="RefSeq" id="WP_273576722.1">
    <property type="nucleotide sequence ID" value="NZ_JAQRFN010000024.1"/>
</dbReference>
<proteinExistence type="predicted"/>
<dbReference type="PANTHER" id="PTHR35370">
    <property type="entry name" value="CYTOPLASMIC PROTEIN-RELATED-RELATED"/>
    <property type="match status" value="1"/>
</dbReference>
<name>A0ABT5LWW7_9GAMM</name>
<comment type="caution">
    <text evidence="1">The sequence shown here is derived from an EMBL/GenBank/DDBJ whole genome shotgun (WGS) entry which is preliminary data.</text>
</comment>
<dbReference type="EMBL" id="JAQRFN010000024">
    <property type="protein sequence ID" value="MDC9598206.1"/>
    <property type="molecule type" value="Genomic_DNA"/>
</dbReference>